<organism evidence="2 3">
    <name type="scientific">Dendrothele bispora (strain CBS 962.96)</name>
    <dbReference type="NCBI Taxonomy" id="1314807"/>
    <lineage>
        <taxon>Eukaryota</taxon>
        <taxon>Fungi</taxon>
        <taxon>Dikarya</taxon>
        <taxon>Basidiomycota</taxon>
        <taxon>Agaricomycotina</taxon>
        <taxon>Agaricomycetes</taxon>
        <taxon>Agaricomycetidae</taxon>
        <taxon>Agaricales</taxon>
        <taxon>Agaricales incertae sedis</taxon>
        <taxon>Dendrothele</taxon>
    </lineage>
</organism>
<protein>
    <submittedName>
        <fullName evidence="2">Uncharacterized protein</fullName>
    </submittedName>
</protein>
<dbReference type="EMBL" id="ML179944">
    <property type="protein sequence ID" value="THU80063.1"/>
    <property type="molecule type" value="Genomic_DNA"/>
</dbReference>
<gene>
    <name evidence="2" type="ORF">K435DRAFT_785609</name>
</gene>
<sequence length="58" mass="6496">MFLSFLLTSPLLSFLSSASGIETFYAPPSFFLIFALLGFWSDFFKDSILLLTVFVSDS</sequence>
<reference evidence="2 3" key="1">
    <citation type="journal article" date="2019" name="Nat. Ecol. Evol.">
        <title>Megaphylogeny resolves global patterns of mushroom evolution.</title>
        <authorList>
            <person name="Varga T."/>
            <person name="Krizsan K."/>
            <person name="Foldi C."/>
            <person name="Dima B."/>
            <person name="Sanchez-Garcia M."/>
            <person name="Sanchez-Ramirez S."/>
            <person name="Szollosi G.J."/>
            <person name="Szarkandi J.G."/>
            <person name="Papp V."/>
            <person name="Albert L."/>
            <person name="Andreopoulos W."/>
            <person name="Angelini C."/>
            <person name="Antonin V."/>
            <person name="Barry K.W."/>
            <person name="Bougher N.L."/>
            <person name="Buchanan P."/>
            <person name="Buyck B."/>
            <person name="Bense V."/>
            <person name="Catcheside P."/>
            <person name="Chovatia M."/>
            <person name="Cooper J."/>
            <person name="Damon W."/>
            <person name="Desjardin D."/>
            <person name="Finy P."/>
            <person name="Geml J."/>
            <person name="Haridas S."/>
            <person name="Hughes K."/>
            <person name="Justo A."/>
            <person name="Karasinski D."/>
            <person name="Kautmanova I."/>
            <person name="Kiss B."/>
            <person name="Kocsube S."/>
            <person name="Kotiranta H."/>
            <person name="LaButti K.M."/>
            <person name="Lechner B.E."/>
            <person name="Liimatainen K."/>
            <person name="Lipzen A."/>
            <person name="Lukacs Z."/>
            <person name="Mihaltcheva S."/>
            <person name="Morgado L.N."/>
            <person name="Niskanen T."/>
            <person name="Noordeloos M.E."/>
            <person name="Ohm R.A."/>
            <person name="Ortiz-Santana B."/>
            <person name="Ovrebo C."/>
            <person name="Racz N."/>
            <person name="Riley R."/>
            <person name="Savchenko A."/>
            <person name="Shiryaev A."/>
            <person name="Soop K."/>
            <person name="Spirin V."/>
            <person name="Szebenyi C."/>
            <person name="Tomsovsky M."/>
            <person name="Tulloss R.E."/>
            <person name="Uehling J."/>
            <person name="Grigoriev I.V."/>
            <person name="Vagvolgyi C."/>
            <person name="Papp T."/>
            <person name="Martin F.M."/>
            <person name="Miettinen O."/>
            <person name="Hibbett D.S."/>
            <person name="Nagy L.G."/>
        </authorList>
    </citation>
    <scope>NUCLEOTIDE SEQUENCE [LARGE SCALE GENOMIC DNA]</scope>
    <source>
        <strain evidence="2 3">CBS 962.96</strain>
    </source>
</reference>
<feature type="signal peptide" evidence="1">
    <location>
        <begin position="1"/>
        <end position="20"/>
    </location>
</feature>
<evidence type="ECO:0000313" key="2">
    <source>
        <dbReference type="EMBL" id="THU80063.1"/>
    </source>
</evidence>
<dbReference type="Proteomes" id="UP000297245">
    <property type="component" value="Unassembled WGS sequence"/>
</dbReference>
<evidence type="ECO:0000256" key="1">
    <source>
        <dbReference type="SAM" id="SignalP"/>
    </source>
</evidence>
<keyword evidence="1" id="KW-0732">Signal</keyword>
<proteinExistence type="predicted"/>
<keyword evidence="3" id="KW-1185">Reference proteome</keyword>
<feature type="chain" id="PRO_5020956996" evidence="1">
    <location>
        <begin position="21"/>
        <end position="58"/>
    </location>
</feature>
<accession>A0A4S8KW80</accession>
<evidence type="ECO:0000313" key="3">
    <source>
        <dbReference type="Proteomes" id="UP000297245"/>
    </source>
</evidence>
<name>A0A4S8KW80_DENBC</name>
<dbReference type="AlphaFoldDB" id="A0A4S8KW80"/>